<sequence>MIIWALHTTCLIKRNSFRLYLFSLVTENRQKCLTRFFKSTSSTMCSSSCVLRCRKNCKRIVVLGAPRVGKTAILRRYLRDGFVEEYSPTSEDFLRKLFCIRGETYQIDILDASRERDFPAKRRLSILTGDIFLLVFSLDDKSSFEEVCNLREEILAAKSKLTKSSVPGHCAQPRVPLVVCANKADLDSQRGISRAEVLKALGGDCTYFETSAKDSTNLDKVFETLAKRGGLPTETGPFQHRKVSLRSYQAMRTDRAAWKGGRVARRDDPCGTLYPLARRPSFTTDLRQILGPRKGTKPGQGLEKCQIQ</sequence>
<keyword evidence="2" id="KW-1003">Cell membrane</keyword>
<dbReference type="GeneTree" id="ENSGT00940000165021"/>
<keyword evidence="5" id="KW-0342">GTP-binding</keyword>
<dbReference type="STRING" id="48699.ENSPLAP00000024169"/>
<dbReference type="SUPFAM" id="SSF52540">
    <property type="entry name" value="P-loop containing nucleoside triphosphate hydrolases"/>
    <property type="match status" value="1"/>
</dbReference>
<dbReference type="GO" id="GO:0007165">
    <property type="term" value="P:signal transduction"/>
    <property type="evidence" value="ECO:0007669"/>
    <property type="project" value="TreeGrafter"/>
</dbReference>
<dbReference type="GO" id="GO:0005525">
    <property type="term" value="F:GTP binding"/>
    <property type="evidence" value="ECO:0007669"/>
    <property type="project" value="UniProtKB-KW"/>
</dbReference>
<keyword evidence="7" id="KW-0449">Lipoprotein</keyword>
<dbReference type="NCBIfam" id="TIGR00231">
    <property type="entry name" value="small_GTP"/>
    <property type="match status" value="1"/>
</dbReference>
<dbReference type="PANTHER" id="PTHR46149">
    <property type="entry name" value="MIP08469P"/>
    <property type="match status" value="1"/>
</dbReference>
<evidence type="ECO:0000256" key="8">
    <source>
        <dbReference type="ARBA" id="ARBA00038061"/>
    </source>
</evidence>
<evidence type="ECO:0000256" key="4">
    <source>
        <dbReference type="ARBA" id="ARBA00022741"/>
    </source>
</evidence>
<evidence type="ECO:0000256" key="7">
    <source>
        <dbReference type="ARBA" id="ARBA00023288"/>
    </source>
</evidence>
<name>A0A3B3VH91_9TELE</name>
<evidence type="ECO:0000256" key="1">
    <source>
        <dbReference type="ARBA" id="ARBA00004193"/>
    </source>
</evidence>
<dbReference type="SMART" id="SM00175">
    <property type="entry name" value="RAB"/>
    <property type="match status" value="1"/>
</dbReference>
<reference evidence="9" key="1">
    <citation type="submission" date="2025-08" db="UniProtKB">
        <authorList>
            <consortium name="Ensembl"/>
        </authorList>
    </citation>
    <scope>IDENTIFICATION</scope>
</reference>
<dbReference type="GO" id="GO:0003924">
    <property type="term" value="F:GTPase activity"/>
    <property type="evidence" value="ECO:0007669"/>
    <property type="project" value="InterPro"/>
</dbReference>
<keyword evidence="6" id="KW-0472">Membrane</keyword>
<dbReference type="InterPro" id="IPR052236">
    <property type="entry name" value="Small_GTPase_RasD"/>
</dbReference>
<evidence type="ECO:0000313" key="9">
    <source>
        <dbReference type="Ensembl" id="ENSPLAP00000024169.1"/>
    </source>
</evidence>
<evidence type="ECO:0000256" key="2">
    <source>
        <dbReference type="ARBA" id="ARBA00022475"/>
    </source>
</evidence>
<dbReference type="Proteomes" id="UP000261500">
    <property type="component" value="Unplaced"/>
</dbReference>
<comment type="subcellular location">
    <subcellularLocation>
        <location evidence="1">Cell membrane</location>
        <topology evidence="1">Lipid-anchor</topology>
    </subcellularLocation>
</comment>
<accession>A0A3B3VH91</accession>
<keyword evidence="4" id="KW-0547">Nucleotide-binding</keyword>
<dbReference type="SMART" id="SM00173">
    <property type="entry name" value="RAS"/>
    <property type="match status" value="1"/>
</dbReference>
<protein>
    <submittedName>
        <fullName evidence="9">Si:dkey-27j5.5</fullName>
    </submittedName>
</protein>
<keyword evidence="3" id="KW-0488">Methylation</keyword>
<dbReference type="InterPro" id="IPR005225">
    <property type="entry name" value="Small_GTP-bd"/>
</dbReference>
<dbReference type="SMART" id="SM00174">
    <property type="entry name" value="RHO"/>
    <property type="match status" value="1"/>
</dbReference>
<dbReference type="PROSITE" id="PS51419">
    <property type="entry name" value="RAB"/>
    <property type="match status" value="1"/>
</dbReference>
<dbReference type="GO" id="GO:0031681">
    <property type="term" value="F:G-protein beta-subunit binding"/>
    <property type="evidence" value="ECO:0007669"/>
    <property type="project" value="TreeGrafter"/>
</dbReference>
<keyword evidence="10" id="KW-1185">Reference proteome</keyword>
<dbReference type="AlphaFoldDB" id="A0A3B3VH91"/>
<dbReference type="PROSITE" id="PS51421">
    <property type="entry name" value="RAS"/>
    <property type="match status" value="1"/>
</dbReference>
<comment type="similarity">
    <text evidence="8">Belongs to the small GTPase superfamily. RasD family.</text>
</comment>
<dbReference type="Gene3D" id="3.40.50.300">
    <property type="entry name" value="P-loop containing nucleotide triphosphate hydrolases"/>
    <property type="match status" value="1"/>
</dbReference>
<dbReference type="InterPro" id="IPR027417">
    <property type="entry name" value="P-loop_NTPase"/>
</dbReference>
<evidence type="ECO:0000256" key="5">
    <source>
        <dbReference type="ARBA" id="ARBA00023134"/>
    </source>
</evidence>
<reference evidence="9" key="2">
    <citation type="submission" date="2025-09" db="UniProtKB">
        <authorList>
            <consortium name="Ensembl"/>
        </authorList>
    </citation>
    <scope>IDENTIFICATION</scope>
</reference>
<dbReference type="PANTHER" id="PTHR46149:SF2">
    <property type="entry name" value="GTP-BINDING PROTEIN RHES"/>
    <property type="match status" value="1"/>
</dbReference>
<dbReference type="GO" id="GO:0005886">
    <property type="term" value="C:plasma membrane"/>
    <property type="evidence" value="ECO:0007669"/>
    <property type="project" value="UniProtKB-SubCell"/>
</dbReference>
<evidence type="ECO:0000313" key="10">
    <source>
        <dbReference type="Proteomes" id="UP000261500"/>
    </source>
</evidence>
<proteinExistence type="inferred from homology"/>
<dbReference type="InterPro" id="IPR001806">
    <property type="entry name" value="Small_GTPase"/>
</dbReference>
<organism evidence="9 10">
    <name type="scientific">Poecilia latipinna</name>
    <name type="common">sailfin molly</name>
    <dbReference type="NCBI Taxonomy" id="48699"/>
    <lineage>
        <taxon>Eukaryota</taxon>
        <taxon>Metazoa</taxon>
        <taxon>Chordata</taxon>
        <taxon>Craniata</taxon>
        <taxon>Vertebrata</taxon>
        <taxon>Euteleostomi</taxon>
        <taxon>Actinopterygii</taxon>
        <taxon>Neopterygii</taxon>
        <taxon>Teleostei</taxon>
        <taxon>Neoteleostei</taxon>
        <taxon>Acanthomorphata</taxon>
        <taxon>Ovalentaria</taxon>
        <taxon>Atherinomorphae</taxon>
        <taxon>Cyprinodontiformes</taxon>
        <taxon>Poeciliidae</taxon>
        <taxon>Poeciliinae</taxon>
        <taxon>Poecilia</taxon>
    </lineage>
</organism>
<dbReference type="PRINTS" id="PR00449">
    <property type="entry name" value="RASTRNSFRMNG"/>
</dbReference>
<dbReference type="Pfam" id="PF00071">
    <property type="entry name" value="Ras"/>
    <property type="match status" value="1"/>
</dbReference>
<evidence type="ECO:0000256" key="6">
    <source>
        <dbReference type="ARBA" id="ARBA00023136"/>
    </source>
</evidence>
<evidence type="ECO:0000256" key="3">
    <source>
        <dbReference type="ARBA" id="ARBA00022481"/>
    </source>
</evidence>
<dbReference type="Ensembl" id="ENSPLAT00000004055.1">
    <property type="protein sequence ID" value="ENSPLAP00000024169.1"/>
    <property type="gene ID" value="ENSPLAG00000000739.1"/>
</dbReference>